<dbReference type="EMBL" id="BOMB01000042">
    <property type="protein sequence ID" value="GID15433.1"/>
    <property type="molecule type" value="Genomic_DNA"/>
</dbReference>
<accession>A0A8J3JGD2</accession>
<feature type="domain" description="AraC effector-binding" evidence="2">
    <location>
        <begin position="5"/>
        <end position="155"/>
    </location>
</feature>
<evidence type="ECO:0000313" key="3">
    <source>
        <dbReference type="EMBL" id="GID15433.1"/>
    </source>
</evidence>
<dbReference type="Proteomes" id="UP000612808">
    <property type="component" value="Unassembled WGS sequence"/>
</dbReference>
<evidence type="ECO:0000259" key="2">
    <source>
        <dbReference type="SMART" id="SM00871"/>
    </source>
</evidence>
<dbReference type="AlphaFoldDB" id="A0A8J3JGD2"/>
<feature type="region of interest" description="Disordered" evidence="1">
    <location>
        <begin position="128"/>
        <end position="156"/>
    </location>
</feature>
<dbReference type="InterPro" id="IPR029442">
    <property type="entry name" value="GyrI-like"/>
</dbReference>
<keyword evidence="4" id="KW-1185">Reference proteome</keyword>
<organism evidence="3 4">
    <name type="scientific">Actinocatenispora rupis</name>
    <dbReference type="NCBI Taxonomy" id="519421"/>
    <lineage>
        <taxon>Bacteria</taxon>
        <taxon>Bacillati</taxon>
        <taxon>Actinomycetota</taxon>
        <taxon>Actinomycetes</taxon>
        <taxon>Micromonosporales</taxon>
        <taxon>Micromonosporaceae</taxon>
        <taxon>Actinocatenispora</taxon>
    </lineage>
</organism>
<dbReference type="SUPFAM" id="SSF55136">
    <property type="entry name" value="Probable bacterial effector-binding domain"/>
    <property type="match status" value="1"/>
</dbReference>
<dbReference type="SMART" id="SM00871">
    <property type="entry name" value="AraC_E_bind"/>
    <property type="match status" value="1"/>
</dbReference>
<gene>
    <name evidence="3" type="ORF">Aru02nite_63220</name>
</gene>
<dbReference type="InterPro" id="IPR011256">
    <property type="entry name" value="Reg_factor_effector_dom_sf"/>
</dbReference>
<dbReference type="RefSeq" id="WP_203663747.1">
    <property type="nucleotide sequence ID" value="NZ_BAAAZM010000022.1"/>
</dbReference>
<comment type="caution">
    <text evidence="3">The sequence shown here is derived from an EMBL/GenBank/DDBJ whole genome shotgun (WGS) entry which is preliminary data.</text>
</comment>
<dbReference type="InterPro" id="IPR010499">
    <property type="entry name" value="AraC_E-bd"/>
</dbReference>
<evidence type="ECO:0000313" key="4">
    <source>
        <dbReference type="Proteomes" id="UP000612808"/>
    </source>
</evidence>
<reference evidence="3" key="1">
    <citation type="submission" date="2021-01" db="EMBL/GenBank/DDBJ databases">
        <title>Whole genome shotgun sequence of Actinocatenispora rupis NBRC 107355.</title>
        <authorList>
            <person name="Komaki H."/>
            <person name="Tamura T."/>
        </authorList>
    </citation>
    <scope>NUCLEOTIDE SEQUENCE</scope>
    <source>
        <strain evidence="3">NBRC 107355</strain>
    </source>
</reference>
<protein>
    <submittedName>
        <fullName evidence="3">Transcriptional regulator</fullName>
    </submittedName>
</protein>
<evidence type="ECO:0000256" key="1">
    <source>
        <dbReference type="SAM" id="MobiDB-lite"/>
    </source>
</evidence>
<name>A0A8J3JGD2_9ACTN</name>
<dbReference type="Pfam" id="PF06445">
    <property type="entry name" value="GyrI-like"/>
    <property type="match status" value="1"/>
</dbReference>
<dbReference type="Gene3D" id="3.20.80.10">
    <property type="entry name" value="Regulatory factor, effector binding domain"/>
    <property type="match status" value="1"/>
</dbReference>
<proteinExistence type="predicted"/>
<sequence length="156" mass="16745">MTGAGEPELVELEPATTAVVRGVVTWAELRDFFDASFGALARAVEAQRITLLGPAFGLYHGNPGDTLDLEVGFPTAGAVRAEGDVVAGSLPGGRAARLTHHGSFDGLSGSWTRLRTWMREQGLSPGADRWETYVTQPSPDMDPRELRTELSWPLAP</sequence>